<keyword evidence="1" id="KW-0175">Coiled coil</keyword>
<dbReference type="AlphaFoldDB" id="A0A137PBX0"/>
<accession>A0A137PBX0</accession>
<evidence type="ECO:0000313" key="3">
    <source>
        <dbReference type="Proteomes" id="UP000070444"/>
    </source>
</evidence>
<proteinExistence type="predicted"/>
<dbReference type="EMBL" id="KQ964452">
    <property type="protein sequence ID" value="KXN72500.1"/>
    <property type="molecule type" value="Genomic_DNA"/>
</dbReference>
<feature type="coiled-coil region" evidence="1">
    <location>
        <begin position="117"/>
        <end position="148"/>
    </location>
</feature>
<evidence type="ECO:0000256" key="1">
    <source>
        <dbReference type="SAM" id="Coils"/>
    </source>
</evidence>
<keyword evidence="3" id="KW-1185">Reference proteome</keyword>
<name>A0A137PBX0_CONC2</name>
<protein>
    <submittedName>
        <fullName evidence="2">Uncharacterized protein</fullName>
    </submittedName>
</protein>
<evidence type="ECO:0000313" key="2">
    <source>
        <dbReference type="EMBL" id="KXN72500.1"/>
    </source>
</evidence>
<reference evidence="2 3" key="1">
    <citation type="journal article" date="2015" name="Genome Biol. Evol.">
        <title>Phylogenomic analyses indicate that early fungi evolved digesting cell walls of algal ancestors of land plants.</title>
        <authorList>
            <person name="Chang Y."/>
            <person name="Wang S."/>
            <person name="Sekimoto S."/>
            <person name="Aerts A.L."/>
            <person name="Choi C."/>
            <person name="Clum A."/>
            <person name="LaButti K.M."/>
            <person name="Lindquist E.A."/>
            <person name="Yee Ngan C."/>
            <person name="Ohm R.A."/>
            <person name="Salamov A.A."/>
            <person name="Grigoriev I.V."/>
            <person name="Spatafora J.W."/>
            <person name="Berbee M.L."/>
        </authorList>
    </citation>
    <scope>NUCLEOTIDE SEQUENCE [LARGE SCALE GENOMIC DNA]</scope>
    <source>
        <strain evidence="2 3">NRRL 28638</strain>
    </source>
</reference>
<gene>
    <name evidence="2" type="ORF">CONCODRAFT_132944</name>
</gene>
<dbReference type="Proteomes" id="UP000070444">
    <property type="component" value="Unassembled WGS sequence"/>
</dbReference>
<organism evidence="2 3">
    <name type="scientific">Conidiobolus coronatus (strain ATCC 28846 / CBS 209.66 / NRRL 28638)</name>
    <name type="common">Delacroixia coronata</name>
    <dbReference type="NCBI Taxonomy" id="796925"/>
    <lineage>
        <taxon>Eukaryota</taxon>
        <taxon>Fungi</taxon>
        <taxon>Fungi incertae sedis</taxon>
        <taxon>Zoopagomycota</taxon>
        <taxon>Entomophthoromycotina</taxon>
        <taxon>Entomophthoromycetes</taxon>
        <taxon>Entomophthorales</taxon>
        <taxon>Ancylistaceae</taxon>
        <taxon>Conidiobolus</taxon>
    </lineage>
</organism>
<sequence length="165" mass="18817">MGNSQSIPELPPTYDEFQKQFQSRLNYASSCGDDSPNSIARANSYSASSTNYSNAHSAGNTIRSNTISTASTIQAPSQPLHSYDPIEAKLSALRGRPDTLSHLLNCKKEDYDAVKNILEMERNISKRKEKLENYIIKEMKKIEKMEKERDKKLIKININSRRFRE</sequence>